<reference evidence="6" key="1">
    <citation type="journal article" date="2019" name="Int. J. Syst. Evol. Microbiol.">
        <title>The Global Catalogue of Microorganisms (GCM) 10K type strain sequencing project: providing services to taxonomists for standard genome sequencing and annotation.</title>
        <authorList>
            <consortium name="The Broad Institute Genomics Platform"/>
            <consortium name="The Broad Institute Genome Sequencing Center for Infectious Disease"/>
            <person name="Wu L."/>
            <person name="Ma J."/>
        </authorList>
    </citation>
    <scope>NUCLEOTIDE SEQUENCE [LARGE SCALE GENOMIC DNA]</scope>
    <source>
        <strain evidence="6">CGMCC 1.8859</strain>
    </source>
</reference>
<evidence type="ECO:0000256" key="3">
    <source>
        <dbReference type="SAM" id="MobiDB-lite"/>
    </source>
</evidence>
<dbReference type="InterPro" id="IPR005546">
    <property type="entry name" value="Autotransporte_beta"/>
</dbReference>
<accession>A0ABQ2P5P0</accession>
<dbReference type="SMART" id="SM00869">
    <property type="entry name" value="Autotransporter"/>
    <property type="match status" value="1"/>
</dbReference>
<keyword evidence="1" id="KW-0732">Signal</keyword>
<gene>
    <name evidence="5" type="ORF">GCM10010970_07500</name>
</gene>
<dbReference type="NCBIfam" id="TIGR02601">
    <property type="entry name" value="autotrns_rpt"/>
    <property type="match status" value="1"/>
</dbReference>
<evidence type="ECO:0000256" key="2">
    <source>
        <dbReference type="ARBA" id="ARBA00023026"/>
    </source>
</evidence>
<dbReference type="PANTHER" id="PTHR35037:SF3">
    <property type="entry name" value="C-TERMINAL REGION OF AIDA-LIKE PROTEIN"/>
    <property type="match status" value="1"/>
</dbReference>
<feature type="domain" description="Autotransporter" evidence="4">
    <location>
        <begin position="1557"/>
        <end position="1835"/>
    </location>
</feature>
<dbReference type="Gene3D" id="2.160.20.160">
    <property type="match status" value="1"/>
</dbReference>
<dbReference type="SUPFAM" id="SSF103515">
    <property type="entry name" value="Autotransporter"/>
    <property type="match status" value="1"/>
</dbReference>
<dbReference type="NCBIfam" id="TIGR01414">
    <property type="entry name" value="autotrans_barl"/>
    <property type="match status" value="1"/>
</dbReference>
<dbReference type="RefSeq" id="WP_188702470.1">
    <property type="nucleotide sequence ID" value="NZ_BMLX01000001.1"/>
</dbReference>
<dbReference type="Pfam" id="PF18883">
    <property type="entry name" value="AC_1"/>
    <property type="match status" value="1"/>
</dbReference>
<evidence type="ECO:0000313" key="5">
    <source>
        <dbReference type="EMBL" id="GGP18815.1"/>
    </source>
</evidence>
<dbReference type="PANTHER" id="PTHR35037">
    <property type="entry name" value="C-TERMINAL REGION OF AIDA-LIKE PROTEIN"/>
    <property type="match status" value="1"/>
</dbReference>
<comment type="caution">
    <text evidence="5">The sequence shown here is derived from an EMBL/GenBank/DDBJ whole genome shotgun (WGS) entry which is preliminary data.</text>
</comment>
<dbReference type="CDD" id="cd01344">
    <property type="entry name" value="PL2_Passenger_AT"/>
    <property type="match status" value="1"/>
</dbReference>
<dbReference type="SUPFAM" id="SSF51126">
    <property type="entry name" value="Pectin lyase-like"/>
    <property type="match status" value="2"/>
</dbReference>
<feature type="compositionally biased region" description="Polar residues" evidence="3">
    <location>
        <begin position="322"/>
        <end position="333"/>
    </location>
</feature>
<feature type="region of interest" description="Disordered" evidence="3">
    <location>
        <begin position="310"/>
        <end position="333"/>
    </location>
</feature>
<evidence type="ECO:0000259" key="4">
    <source>
        <dbReference type="PROSITE" id="PS51208"/>
    </source>
</evidence>
<keyword evidence="2" id="KW-0843">Virulence</keyword>
<dbReference type="InterPro" id="IPR013425">
    <property type="entry name" value="Autotrns_rpt"/>
</dbReference>
<evidence type="ECO:0000256" key="1">
    <source>
        <dbReference type="ARBA" id="ARBA00022729"/>
    </source>
</evidence>
<dbReference type="InterPro" id="IPR036709">
    <property type="entry name" value="Autotransporte_beta_dom_sf"/>
</dbReference>
<dbReference type="PROSITE" id="PS51208">
    <property type="entry name" value="AUTOTRANSPORTER"/>
    <property type="match status" value="1"/>
</dbReference>
<protein>
    <submittedName>
        <fullName evidence="5">Outer membrane autotransporter barrel domain-containing protein</fullName>
    </submittedName>
</protein>
<sequence length="1835" mass="187534">MNRIFQRIWNAARNAWVVVSEHDRATAGNTTLGGTVDEAVKGLAAILGGAAIAVAAVDVEAAATWTLGEEDRVTILGGYKDQAKAGGADPDAKQVPENIVFDGGELNLTGGYYRATGRISVGEGGYGKITGGSSANLPFWLSAGSGLNTPPSKSGAMFLIYAPTMAGSQIVLAKDATLEIAFSYEGRNYVAVTNNGNYDKVYTPVAFGENAHIKLTGGTFRFDPYRHDRDVKLSNFIFNGGWLSTRGGDDLITADEDGQAIGKIEMGMGSDTFVIPENIHITALYVNGVPASEVRMYEFATATSGATDAGTGGLTGSMAEGSGSNPSDTVQINRGASSTDITYNFGYYNDVMTVADDATLIGGAVNMGNGPDTFTATAATLDGVTIKLEAGNDTLNLDGTTLQNRVAIDTGDGDDTANLSNMTLNPQVAATLQMGAGNDTANFSRVTLDGDQSARLLDMGAGNDVVNFSSLTMNGGGTAGLVDLGAGNDTANLTEVTINGNQGAASINFGAGNDKLNLTRSQINTARIDMATGASEVNILADAQGGVTQVSGNLAFVRSDASVNALTIKDQATLSLNEASVDFAGRVNVADGGTLQGNGSLTAKGGVDVYGTVQVGDGQHDGALSLQDAARITAHAGATLTGSGVLSSSGIELDGVVTAQVEGDRSLTYNDGLAGAGRLEKTGDGTLRLGGANTYSGGTQINAGTVTLTHQDAAGSGAINVNADTRLELDFAGKPGSYDAEFDNALAGAGVVAVQGTDIDITADNSGFTGVLQVEQDGSAQVRAAAHLGAASVALDGTLRVAPLAGGFAFSNGLTGQGTLEAQMGTTADHFDFTPDAGTGFTGTLAMGRGQFDLEGINTAALAQATLRMDEDSTTRVGAGEQKIGGLSFNGGTAVFADVVPDSTRAGSYVNAGRLDASGTGTVAVDLPDPYVPSVPGTTDTATLLEQDDGLIGLQLVQAAEVTGSGGALALTDHAGNLISAQQQVNIAQDGQVVAKGTYDFGLSTAPGDGLYVNYGLQEVDVQADQTLALMQAPGATGAAADLAARVTGSGHLAIQAGTAAISLSNARNDYRGETTVLSGTLRAVADHALGDTSALNLQTGTSADLNHTRQGIGTLNTQAGSVLDFNGGDLTVSNGGNALGSLTGAGHLRVTNPSGAAELVVHGANAGLRVQTHIDDDAAVIVDHVAGLGTGAIANDGMLQVASASAQGDLVNALSGRGTVSLTGGADVTLAADNSPFAGEFLVDNASSLTAASASHLGSAAVENDGTLNLVARADWTLQNPVAGAGVVNKEGNATLNVNQSQAWTGTTNVNAGALQLGRQGELASAQVNVAAGAVLGGYGRVAGAVDNQGTLNVGNASVANGEAGRFNIGGDLVNAGVVNLGSATSAPGNVLEIAGDYTGQDGQINFRTVLAGDDAATDKMIVHGDTAGSTRVTVKNANGAGELTSRGIELVQVDQQSGGEFVLQGRATAGLYEYRLYKGSEDPADGNWYLRSRKEGAEGAAQPRRAEGELVNDAPMTPEVLRPEPGAYLANQAMARGWQMHTLRDRVGESYFDNNQGASHGAWARIVGDHTNSKAGQGELSQSGNQFLLHAGADVARWDDDGQRTHLGVMGSVSQGKTEVSAKGNAAHAQGRVDGQAIGLYGTWFGDAEARKGPYVDAWLQHGWYKNKVDADARATQSYASRIWSASVEGGYEIPLRTHEDRQTMLTPQVQAVYSHARTNAVTDDSGTRIDGQDGGQVTTRVGVRMYRRATTDDGRNQAQPFVEANWLHGNQAGSVAFDGQVLNSDTPANLAEVKAGVEGRLDKDTTGWLQGHGQMGSDYSNYGAMVGVKKRW</sequence>
<dbReference type="InterPro" id="IPR012332">
    <property type="entry name" value="Autotransporter_pectin_lyase_C"/>
</dbReference>
<dbReference type="Pfam" id="PF12951">
    <property type="entry name" value="PATR"/>
    <property type="match status" value="3"/>
</dbReference>
<dbReference type="Proteomes" id="UP000637267">
    <property type="component" value="Unassembled WGS sequence"/>
</dbReference>
<dbReference type="InterPro" id="IPR043990">
    <property type="entry name" value="AC_1"/>
</dbReference>
<organism evidence="5 6">
    <name type="scientific">Silvimonas iriomotensis</name>
    <dbReference type="NCBI Taxonomy" id="449662"/>
    <lineage>
        <taxon>Bacteria</taxon>
        <taxon>Pseudomonadati</taxon>
        <taxon>Pseudomonadota</taxon>
        <taxon>Betaproteobacteria</taxon>
        <taxon>Neisseriales</taxon>
        <taxon>Chitinibacteraceae</taxon>
        <taxon>Silvimonas</taxon>
    </lineage>
</organism>
<dbReference type="EMBL" id="BMLX01000001">
    <property type="protein sequence ID" value="GGP18815.1"/>
    <property type="molecule type" value="Genomic_DNA"/>
</dbReference>
<dbReference type="Gene3D" id="2.40.128.130">
    <property type="entry name" value="Autotransporter beta-domain"/>
    <property type="match status" value="1"/>
</dbReference>
<feature type="region of interest" description="Disordered" evidence="3">
    <location>
        <begin position="1496"/>
        <end position="1524"/>
    </location>
</feature>
<keyword evidence="6" id="KW-1185">Reference proteome</keyword>
<evidence type="ECO:0000313" key="6">
    <source>
        <dbReference type="Proteomes" id="UP000637267"/>
    </source>
</evidence>
<dbReference type="InterPro" id="IPR024973">
    <property type="entry name" value="ESPR"/>
</dbReference>
<dbReference type="Pfam" id="PF13018">
    <property type="entry name" value="ESPR"/>
    <property type="match status" value="1"/>
</dbReference>
<dbReference type="Gene3D" id="2.160.20.20">
    <property type="match status" value="2"/>
</dbReference>
<proteinExistence type="predicted"/>
<dbReference type="InterPro" id="IPR006315">
    <property type="entry name" value="OM_autotransptr_brl_dom"/>
</dbReference>
<dbReference type="InterPro" id="IPR011050">
    <property type="entry name" value="Pectin_lyase_fold/virulence"/>
</dbReference>
<name>A0ABQ2P5P0_9NEIS</name>
<dbReference type="InterPro" id="IPR051551">
    <property type="entry name" value="Autotransporter_adhesion"/>
</dbReference>